<evidence type="ECO:0000313" key="4">
    <source>
        <dbReference type="Proteomes" id="UP000245708"/>
    </source>
</evidence>
<accession>A0A316GB65</accession>
<keyword evidence="1" id="KW-0479">Metal-binding</keyword>
<dbReference type="GO" id="GO:0046872">
    <property type="term" value="F:metal ion binding"/>
    <property type="evidence" value="ECO:0007669"/>
    <property type="project" value="UniProtKB-KW"/>
</dbReference>
<dbReference type="Proteomes" id="UP000245708">
    <property type="component" value="Unassembled WGS sequence"/>
</dbReference>
<evidence type="ECO:0000256" key="1">
    <source>
        <dbReference type="ARBA" id="ARBA00022723"/>
    </source>
</evidence>
<evidence type="ECO:0000313" key="3">
    <source>
        <dbReference type="EMBL" id="PWK58151.1"/>
    </source>
</evidence>
<organism evidence="3 4">
    <name type="scientific">Roseicyclus mahoneyensis</name>
    <dbReference type="NCBI Taxonomy" id="164332"/>
    <lineage>
        <taxon>Bacteria</taxon>
        <taxon>Pseudomonadati</taxon>
        <taxon>Pseudomonadota</taxon>
        <taxon>Alphaproteobacteria</taxon>
        <taxon>Rhodobacterales</taxon>
        <taxon>Roseobacteraceae</taxon>
        <taxon>Roseicyclus</taxon>
    </lineage>
</organism>
<keyword evidence="4" id="KW-1185">Reference proteome</keyword>
<dbReference type="Pfam" id="PF07883">
    <property type="entry name" value="Cupin_2"/>
    <property type="match status" value="1"/>
</dbReference>
<dbReference type="SUPFAM" id="SSF51182">
    <property type="entry name" value="RmlC-like cupins"/>
    <property type="match status" value="1"/>
</dbReference>
<dbReference type="AlphaFoldDB" id="A0A316GB65"/>
<sequence>MTGHALRREADRPRIARGGGASTVQMITPDSGARDILNGFTDIPPGAGIPLHFHDCEESVLIVAGAALIEIEGAVHAAQAGDVCWIASGLQHRFSNPSPDMGLRIFWTYASAKATRTLVETGAVSRIAPAQG</sequence>
<proteinExistence type="predicted"/>
<reference evidence="3 4" key="1">
    <citation type="submission" date="2018-05" db="EMBL/GenBank/DDBJ databases">
        <title>Genomic Encyclopedia of Type Strains, Phase IV (KMG-IV): sequencing the most valuable type-strain genomes for metagenomic binning, comparative biology and taxonomic classification.</title>
        <authorList>
            <person name="Goeker M."/>
        </authorList>
    </citation>
    <scope>NUCLEOTIDE SEQUENCE [LARGE SCALE GENOMIC DNA]</scope>
    <source>
        <strain evidence="3 4">DSM 16097</strain>
    </source>
</reference>
<dbReference type="InterPro" id="IPR013096">
    <property type="entry name" value="Cupin_2"/>
</dbReference>
<gene>
    <name evidence="3" type="ORF">C7455_11092</name>
</gene>
<dbReference type="Gene3D" id="2.60.120.10">
    <property type="entry name" value="Jelly Rolls"/>
    <property type="match status" value="1"/>
</dbReference>
<dbReference type="RefSeq" id="WP_109670265.1">
    <property type="nucleotide sequence ID" value="NZ_QGGW01000010.1"/>
</dbReference>
<keyword evidence="3" id="KW-0560">Oxidoreductase</keyword>
<dbReference type="InterPro" id="IPR014710">
    <property type="entry name" value="RmlC-like_jellyroll"/>
</dbReference>
<dbReference type="GO" id="GO:0051213">
    <property type="term" value="F:dioxygenase activity"/>
    <property type="evidence" value="ECO:0007669"/>
    <property type="project" value="UniProtKB-KW"/>
</dbReference>
<feature type="domain" description="Cupin type-2" evidence="2">
    <location>
        <begin position="40"/>
        <end position="109"/>
    </location>
</feature>
<dbReference type="OrthoDB" id="9814751at2"/>
<evidence type="ECO:0000259" key="2">
    <source>
        <dbReference type="Pfam" id="PF07883"/>
    </source>
</evidence>
<dbReference type="PANTHER" id="PTHR35848:SF6">
    <property type="entry name" value="CUPIN TYPE-2 DOMAIN-CONTAINING PROTEIN"/>
    <property type="match status" value="1"/>
</dbReference>
<dbReference type="InterPro" id="IPR051610">
    <property type="entry name" value="GPI/OXD"/>
</dbReference>
<protein>
    <submittedName>
        <fullName evidence="3">Quercetin dioxygenase-like cupin family protein</fullName>
    </submittedName>
</protein>
<comment type="caution">
    <text evidence="3">The sequence shown here is derived from an EMBL/GenBank/DDBJ whole genome shotgun (WGS) entry which is preliminary data.</text>
</comment>
<dbReference type="InterPro" id="IPR011051">
    <property type="entry name" value="RmlC_Cupin_sf"/>
</dbReference>
<name>A0A316GB65_9RHOB</name>
<keyword evidence="3" id="KW-0223">Dioxygenase</keyword>
<dbReference type="PANTHER" id="PTHR35848">
    <property type="entry name" value="OXALATE-BINDING PROTEIN"/>
    <property type="match status" value="1"/>
</dbReference>
<dbReference type="EMBL" id="QGGW01000010">
    <property type="protein sequence ID" value="PWK58151.1"/>
    <property type="molecule type" value="Genomic_DNA"/>
</dbReference>